<dbReference type="Proteomes" id="UP000194948">
    <property type="component" value="Chromosome"/>
</dbReference>
<gene>
    <name evidence="2" type="ORF">A5821_002992</name>
</gene>
<name>A0AAQ3Y896_9ENTE</name>
<organism evidence="2 3">
    <name type="scientific">Candidatus Enterococcus palustris</name>
    <dbReference type="NCBI Taxonomy" id="1834189"/>
    <lineage>
        <taxon>Bacteria</taxon>
        <taxon>Bacillati</taxon>
        <taxon>Bacillota</taxon>
        <taxon>Bacilli</taxon>
        <taxon>Lactobacillales</taxon>
        <taxon>Enterococcaceae</taxon>
        <taxon>Enterococcus</taxon>
    </lineage>
</organism>
<accession>A0AAQ3Y896</accession>
<protein>
    <recommendedName>
        <fullName evidence="4">MucBP domain-containing protein</fullName>
    </recommendedName>
</protein>
<evidence type="ECO:0000313" key="3">
    <source>
        <dbReference type="Proteomes" id="UP000194948"/>
    </source>
</evidence>
<dbReference type="EMBL" id="CP147244">
    <property type="protein sequence ID" value="WYK01855.1"/>
    <property type="molecule type" value="Genomic_DNA"/>
</dbReference>
<evidence type="ECO:0000256" key="1">
    <source>
        <dbReference type="SAM" id="MobiDB-lite"/>
    </source>
</evidence>
<reference evidence="3" key="1">
    <citation type="submission" date="2017-05" db="EMBL/GenBank/DDBJ databases">
        <title>The Genome Sequence of EEnterococcus faecalis 9F2_4866.</title>
        <authorList>
            <consortium name="The Broad Institute Genomics Platform"/>
            <consortium name="The Broad Institute Genomic Center for Infectious Diseases"/>
            <person name="Earl A."/>
            <person name="Manson A."/>
            <person name="Schwartman J."/>
            <person name="Gilmore M."/>
            <person name="Abouelleil A."/>
            <person name="Cao P."/>
            <person name="Chapman S."/>
            <person name="Cusick C."/>
            <person name="Shea T."/>
            <person name="Young S."/>
            <person name="Neafsey D."/>
            <person name="Nusbaum C."/>
            <person name="Birren B."/>
        </authorList>
    </citation>
    <scope>NUCLEOTIDE SEQUENCE [LARGE SCALE GENOMIC DNA]</scope>
    <source>
        <strain evidence="3">7F3_DIV0205</strain>
    </source>
</reference>
<dbReference type="RefSeq" id="WP_086315507.1">
    <property type="nucleotide sequence ID" value="NZ_CP147244.1"/>
</dbReference>
<dbReference type="Gene3D" id="3.10.20.320">
    <property type="entry name" value="Putative peptidoglycan bound protein (lpxtg motif)"/>
    <property type="match status" value="1"/>
</dbReference>
<keyword evidence="3" id="KW-1185">Reference proteome</keyword>
<feature type="region of interest" description="Disordered" evidence="1">
    <location>
        <begin position="38"/>
        <end position="60"/>
    </location>
</feature>
<sequence length="1242" mass="135682">MNSPKKKIVGVTIGVALLGIVLLNIMFKPVAPILASPDKKSEKSLNKPETNKESVDEQNSLVKASSSLRALDPVENPEGLKATPKVFTLAKNTPFPNLTTEAGRKTLFSELVIPNPQFGAHYEYVTADGSPATPSSAETGFKLIYVEITESYSLSSIRVPIPVTITDTSTTLLLDNQVGIQTSNVNGKIILYPDEVKNKTAEQLQQLVKTRSNVKAWSTETGEEVAVDVLSTTIATKSVGTYKAEFEVTLGSETGEKKATTQRDVLVFGADIKAPNYFTIVQKGNLAMGTNAASIFSKYQTLSTTTASNATYEWVADEAGTPTVPANKFDSSNTGFHWAYIKMTEKTNTAVSTVIPIPVTVTLENQTVIVSSKVGVSYDVPILKVSETKGKTIPQIISILTQKMSLKAWDTTTGENLDTRITSSSINSSSRGKNEVVVTVVLGTELLKQNISVLVVPDAVLGATDIQEWQNLPLNSTDGVITNPINGSKIGFLNRGLTDSIANDVGFRIQDQSNRGYVYSAGTGRVATIPGVNNQVLYRTIWERTAGLGWSGAASNISTKYFLRKGNELKEVLVDEANNIMYVYNLSISRNLNFSVKLDMYNLSNITKSFSMLESVDTDYYVDSVPIYALRNNSGFYMQPSSGNRFTVKLKDGRGNWLSDYSKYIAGAYSLIGVSQGTNYFGNSFLTNGTESRNYNEGQVIASGVDSGYQLGAPWKNIAPDEALKTGYEVFAGQEIPYMQLKANPEVFNIYSDSTEELKTDYKLSKIPTVNEQGTIYVTYPNGEEARFPFASNNVKEFDGSLTIPLSTLPKQENEKYGSIHKYETLMQAVNETDGPMNGLPSQDYSIKVNVYKLGGTPIAQTIKKDSVWSKTAQGLIKDPIVMVGHTATFEYVNPTKPVDTSKVGLQYAEVRMTDKQDSSQTTVIKVPVMVVEGTPPTSGLIIGAEDIAVKKAEVSGLTDEQLKSFILKKSGAIAWDVATGLSEGVELSVTETSLTNDPDTTKTHTATIQAKKGTTIKTKTIQIRVNAKLTVDFLDENGNPLHEAYTDVKALDTTVDLTKITAITDILNALKEENYDLVKKPDNEIMTIVDGENKVSYQFNGSLKILSAPDVLDFETKKATINAVKFKDPKIIGNPLVVSDTRADKVKWNLKAKVDQPLTSLEDERVKLPDSIKYKYQEDELTLTDESSVIFSHLNTVSGRYDITQERWSKGDGFMLDLAPGAIKALGKYQAQITITLENAK</sequence>
<proteinExistence type="predicted"/>
<evidence type="ECO:0008006" key="4">
    <source>
        <dbReference type="Google" id="ProtNLM"/>
    </source>
</evidence>
<evidence type="ECO:0000313" key="2">
    <source>
        <dbReference type="EMBL" id="WYK01855.1"/>
    </source>
</evidence>
<feature type="compositionally biased region" description="Basic and acidic residues" evidence="1">
    <location>
        <begin position="38"/>
        <end position="55"/>
    </location>
</feature>
<reference evidence="2 3" key="2">
    <citation type="submission" date="2024-03" db="EMBL/GenBank/DDBJ databases">
        <title>The Genome Sequence of Enterococcus sp. DIV0205d.</title>
        <authorList>
            <consortium name="The Broad Institute Genomics Platform"/>
            <consortium name="The Broad Institute Microbial Omics Core"/>
            <consortium name="The Broad Institute Genomic Center for Infectious Diseases"/>
            <person name="Earl A."/>
            <person name="Manson A."/>
            <person name="Gilmore M."/>
            <person name="Schwartman J."/>
            <person name="Shea T."/>
            <person name="Abouelleil A."/>
            <person name="Cao P."/>
            <person name="Chapman S."/>
            <person name="Cusick C."/>
            <person name="Young S."/>
            <person name="Neafsey D."/>
            <person name="Nusbaum C."/>
            <person name="Birren B."/>
        </authorList>
    </citation>
    <scope>NUCLEOTIDE SEQUENCE [LARGE SCALE GENOMIC DNA]</scope>
    <source>
        <strain evidence="2 3">7F3_DIV0205</strain>
    </source>
</reference>
<dbReference type="AlphaFoldDB" id="A0AAQ3Y896"/>